<feature type="compositionally biased region" description="Polar residues" evidence="1">
    <location>
        <begin position="298"/>
        <end position="307"/>
    </location>
</feature>
<keyword evidence="5" id="KW-1185">Reference proteome</keyword>
<evidence type="ECO:0000259" key="3">
    <source>
        <dbReference type="Pfam" id="PF14383"/>
    </source>
</evidence>
<dbReference type="PANTHER" id="PTHR37751:SF1">
    <property type="entry name" value="LOW PROTEIN: M-PHASE INDUCER PHOSPHATASE-LIKE PROTEIN"/>
    <property type="match status" value="1"/>
</dbReference>
<feature type="region of interest" description="Disordered" evidence="1">
    <location>
        <begin position="209"/>
        <end position="250"/>
    </location>
</feature>
<evidence type="ECO:0000313" key="5">
    <source>
        <dbReference type="Proteomes" id="UP000436088"/>
    </source>
</evidence>
<evidence type="ECO:0000313" key="4">
    <source>
        <dbReference type="EMBL" id="KAE8662112.1"/>
    </source>
</evidence>
<reference evidence="4" key="1">
    <citation type="submission" date="2019-09" db="EMBL/GenBank/DDBJ databases">
        <title>Draft genome information of white flower Hibiscus syriacus.</title>
        <authorList>
            <person name="Kim Y.-M."/>
        </authorList>
    </citation>
    <scope>NUCLEOTIDE SEQUENCE [LARGE SCALE GENOMIC DNA]</scope>
    <source>
        <strain evidence="4">YM2019G1</strain>
    </source>
</reference>
<dbReference type="PANTHER" id="PTHR37751">
    <property type="entry name" value="LOW PROTEIN: M-PHASE INDUCER PHOSPHATASE-LIKE PROTEIN"/>
    <property type="match status" value="1"/>
</dbReference>
<proteinExistence type="predicted"/>
<dbReference type="Proteomes" id="UP000436088">
    <property type="component" value="Unassembled WGS sequence"/>
</dbReference>
<feature type="domain" description="DUF4378" evidence="2">
    <location>
        <begin position="349"/>
        <end position="514"/>
    </location>
</feature>
<protein>
    <submittedName>
        <fullName evidence="4">AGAMOUS-like 20</fullName>
    </submittedName>
</protein>
<dbReference type="AlphaFoldDB" id="A0A6A2WNI5"/>
<dbReference type="EMBL" id="VEPZ02001716">
    <property type="protein sequence ID" value="KAE8662112.1"/>
    <property type="molecule type" value="Genomic_DNA"/>
</dbReference>
<evidence type="ECO:0000259" key="2">
    <source>
        <dbReference type="Pfam" id="PF14309"/>
    </source>
</evidence>
<dbReference type="InterPro" id="IPR032795">
    <property type="entry name" value="DUF3741-assoc"/>
</dbReference>
<dbReference type="InterPro" id="IPR025486">
    <property type="entry name" value="DUF4378"/>
</dbReference>
<feature type="region of interest" description="Disordered" evidence="1">
    <location>
        <begin position="272"/>
        <end position="307"/>
    </location>
</feature>
<organism evidence="4 5">
    <name type="scientific">Hibiscus syriacus</name>
    <name type="common">Rose of Sharon</name>
    <dbReference type="NCBI Taxonomy" id="106335"/>
    <lineage>
        <taxon>Eukaryota</taxon>
        <taxon>Viridiplantae</taxon>
        <taxon>Streptophyta</taxon>
        <taxon>Embryophyta</taxon>
        <taxon>Tracheophyta</taxon>
        <taxon>Spermatophyta</taxon>
        <taxon>Magnoliopsida</taxon>
        <taxon>eudicotyledons</taxon>
        <taxon>Gunneridae</taxon>
        <taxon>Pentapetalae</taxon>
        <taxon>rosids</taxon>
        <taxon>malvids</taxon>
        <taxon>Malvales</taxon>
        <taxon>Malvaceae</taxon>
        <taxon>Malvoideae</taxon>
        <taxon>Hibiscus</taxon>
    </lineage>
</organism>
<dbReference type="Pfam" id="PF14309">
    <property type="entry name" value="DUF4378"/>
    <property type="match status" value="1"/>
</dbReference>
<evidence type="ECO:0000256" key="1">
    <source>
        <dbReference type="SAM" id="MobiDB-lite"/>
    </source>
</evidence>
<feature type="domain" description="DUF3741" evidence="3">
    <location>
        <begin position="18"/>
        <end position="44"/>
    </location>
</feature>
<accession>A0A6A2WNI5</accession>
<dbReference type="Pfam" id="PF14383">
    <property type="entry name" value="VARLMGL"/>
    <property type="match status" value="1"/>
</dbReference>
<sequence length="549" mass="61879">MGIQIKTSGDITDIYSEISSSPGTKTPTLVARLMGLDILPETHSPSFSSHLKPISGHRRSLDSYIRGTRSLPETPRISSSSRRSNVDLHHRLSLQINKENMSATEKSMISRLRALKRKEHNHEDENDKSPGQYARQIVKQVKASVGRKVGTDITNTVRNREQAREELVSHFKYKSSGKPSIAVPAATVPVIKMQTQPVRVLQKPKLLPVEEEQDEQENHQHQPPRATSKCKKVKRPKQEEPFVRPSTANRIHIPDKKCKKTPLSNDLLNIFPVKKDPSPPATKIPQKQVLDAGRPKRSTQLSSCSSQTYNKQEATYVHVPQHENIGDRCNDDTTATSATTTGEEAAEYHEYIARILRRTGLEKDTPLSLASWFSPSRPLNLSIFYYLEHFTACNKTTSPGQLTLRCNRKLLFHLIDEILIEFLKPFFNTKPWVMSGLGRREYFSSMDGSQLIDTLCSKIMEFPRTDCRVLEDIDALISKDFPETKLQSEVAYAEEAEGVVSEIEKGILEALVNETATDLGLWCPGFNFQRLSNRNVERAGLLGSHASFT</sequence>
<name>A0A6A2WNI5_HIBSY</name>
<dbReference type="OrthoDB" id="1939700at2759"/>
<comment type="caution">
    <text evidence="4">The sequence shown here is derived from an EMBL/GenBank/DDBJ whole genome shotgun (WGS) entry which is preliminary data.</text>
</comment>
<gene>
    <name evidence="4" type="ORF">F3Y22_tig00113719pilonHSYRG00051</name>
</gene>